<keyword evidence="5" id="KW-0067">ATP-binding</keyword>
<evidence type="ECO:0000256" key="3">
    <source>
        <dbReference type="ARBA" id="ARBA00022801"/>
    </source>
</evidence>
<evidence type="ECO:0000259" key="7">
    <source>
        <dbReference type="PROSITE" id="PS51192"/>
    </source>
</evidence>
<protein>
    <recommendedName>
        <fullName evidence="6">U5 small nuclear ribonucleoprotein 200 kDa helicase</fullName>
    </recommendedName>
</protein>
<dbReference type="Gene3D" id="1.10.150.20">
    <property type="entry name" value="5' to 3' exonuclease, C-terminal subdomain"/>
    <property type="match status" value="2"/>
</dbReference>
<dbReference type="InterPro" id="IPR004179">
    <property type="entry name" value="Sec63-dom"/>
</dbReference>
<gene>
    <name evidence="9" type="ORF">RI543_004956</name>
</gene>
<dbReference type="InterPro" id="IPR036388">
    <property type="entry name" value="WH-like_DNA-bd_sf"/>
</dbReference>
<dbReference type="Gene3D" id="1.10.3380.10">
    <property type="entry name" value="Sec63 N-terminal domain-like domain"/>
    <property type="match status" value="2"/>
</dbReference>
<dbReference type="FunFam" id="3.40.50.300:FF:000062">
    <property type="entry name" value="U5 small nuclear ribonucleoprotein helicase"/>
    <property type="match status" value="1"/>
</dbReference>
<dbReference type="PROSITE" id="PS51192">
    <property type="entry name" value="HELICASE_ATP_BIND_1"/>
    <property type="match status" value="2"/>
</dbReference>
<dbReference type="Proteomes" id="UP001306508">
    <property type="component" value="Unassembled WGS sequence"/>
</dbReference>
<dbReference type="GO" id="GO:0000712">
    <property type="term" value="P:resolution of meiotic recombination intermediates"/>
    <property type="evidence" value="ECO:0007669"/>
    <property type="project" value="TreeGrafter"/>
</dbReference>
<dbReference type="Pfam" id="PF21188">
    <property type="entry name" value="BRR2_plug"/>
    <property type="match status" value="1"/>
</dbReference>
<dbReference type="Gene3D" id="3.40.50.300">
    <property type="entry name" value="P-loop containing nucleotide triphosphate hydrolases"/>
    <property type="match status" value="4"/>
</dbReference>
<dbReference type="InterPro" id="IPR048863">
    <property type="entry name" value="BRR2_plug"/>
</dbReference>
<evidence type="ECO:0000259" key="8">
    <source>
        <dbReference type="PROSITE" id="PS51194"/>
    </source>
</evidence>
<dbReference type="Pfam" id="PF00270">
    <property type="entry name" value="DEAD"/>
    <property type="match status" value="2"/>
</dbReference>
<dbReference type="FunFam" id="1.10.3380.10:FF:000001">
    <property type="entry name" value="U5 small nuclear ribonucleoprotein helicase"/>
    <property type="match status" value="1"/>
</dbReference>
<feature type="domain" description="Helicase ATP-binding" evidence="7">
    <location>
        <begin position="543"/>
        <end position="726"/>
    </location>
</feature>
<evidence type="ECO:0000256" key="1">
    <source>
        <dbReference type="ARBA" id="ARBA00010140"/>
    </source>
</evidence>
<organism evidence="9 10">
    <name type="scientific">Arxiozyma heterogenica</name>
    <dbReference type="NCBI Taxonomy" id="278026"/>
    <lineage>
        <taxon>Eukaryota</taxon>
        <taxon>Fungi</taxon>
        <taxon>Dikarya</taxon>
        <taxon>Ascomycota</taxon>
        <taxon>Saccharomycotina</taxon>
        <taxon>Saccharomycetes</taxon>
        <taxon>Saccharomycetales</taxon>
        <taxon>Saccharomycetaceae</taxon>
        <taxon>Arxiozyma</taxon>
    </lineage>
</organism>
<dbReference type="PROSITE" id="PS51194">
    <property type="entry name" value="HELICASE_CTER"/>
    <property type="match status" value="1"/>
</dbReference>
<dbReference type="FunFam" id="1.10.10.10:FF:000012">
    <property type="entry name" value="U5 small nuclear ribonucleoprotein helicase"/>
    <property type="match status" value="1"/>
</dbReference>
<dbReference type="GO" id="GO:0003676">
    <property type="term" value="F:nucleic acid binding"/>
    <property type="evidence" value="ECO:0007669"/>
    <property type="project" value="InterPro"/>
</dbReference>
<evidence type="ECO:0000313" key="9">
    <source>
        <dbReference type="EMBL" id="KAK5773648.1"/>
    </source>
</evidence>
<dbReference type="FunFam" id="1.10.150.20:FF:000004">
    <property type="entry name" value="U5 small nuclear ribonucleoprotein helicase"/>
    <property type="match status" value="1"/>
</dbReference>
<dbReference type="GO" id="GO:0005524">
    <property type="term" value="F:ATP binding"/>
    <property type="evidence" value="ECO:0007669"/>
    <property type="project" value="UniProtKB-KW"/>
</dbReference>
<keyword evidence="10" id="KW-1185">Reference proteome</keyword>
<reference evidence="10" key="1">
    <citation type="submission" date="2023-07" db="EMBL/GenBank/DDBJ databases">
        <title>A draft genome of Kazachstania heterogenica Y-27499.</title>
        <authorList>
            <person name="Donic C."/>
            <person name="Kralova J.S."/>
            <person name="Fidel L."/>
            <person name="Ben-Dor S."/>
            <person name="Jung S."/>
        </authorList>
    </citation>
    <scope>NUCLEOTIDE SEQUENCE [LARGE SCALE GENOMIC DNA]</scope>
    <source>
        <strain evidence="10">Y27499</strain>
    </source>
</reference>
<dbReference type="InterPro" id="IPR011545">
    <property type="entry name" value="DEAD/DEAH_box_helicase_dom"/>
</dbReference>
<feature type="domain" description="Helicase ATP-binding" evidence="7">
    <location>
        <begin position="1393"/>
        <end position="1569"/>
    </location>
</feature>
<dbReference type="SUPFAM" id="SSF81296">
    <property type="entry name" value="E set domains"/>
    <property type="match status" value="1"/>
</dbReference>
<dbReference type="Gene3D" id="2.60.40.150">
    <property type="entry name" value="C2 domain"/>
    <property type="match status" value="2"/>
</dbReference>
<dbReference type="Gene3D" id="1.10.10.10">
    <property type="entry name" value="Winged helix-like DNA-binding domain superfamily/Winged helix DNA-binding domain"/>
    <property type="match status" value="2"/>
</dbReference>
<dbReference type="Pfam" id="PF02889">
    <property type="entry name" value="Sec63"/>
    <property type="match status" value="2"/>
</dbReference>
<dbReference type="EMBL" id="JAWIZZ010000071">
    <property type="protein sequence ID" value="KAK5773648.1"/>
    <property type="molecule type" value="Genomic_DNA"/>
</dbReference>
<dbReference type="CDD" id="cd18795">
    <property type="entry name" value="SF2_C_Ski2"/>
    <property type="match status" value="1"/>
</dbReference>
<proteinExistence type="inferred from homology"/>
<dbReference type="GO" id="GO:0003678">
    <property type="term" value="F:DNA helicase activity"/>
    <property type="evidence" value="ECO:0007669"/>
    <property type="project" value="TreeGrafter"/>
</dbReference>
<keyword evidence="2" id="KW-0547">Nucleotide-binding</keyword>
<dbReference type="FunFam" id="3.40.50.300:FF:003287">
    <property type="entry name" value="U5 small nuclear ribonucleoprotein 200 kDa helicase"/>
    <property type="match status" value="1"/>
</dbReference>
<feature type="domain" description="Helicase C-terminal" evidence="8">
    <location>
        <begin position="760"/>
        <end position="971"/>
    </location>
</feature>
<dbReference type="SMART" id="SM00973">
    <property type="entry name" value="Sec63"/>
    <property type="match status" value="2"/>
</dbReference>
<dbReference type="InterPro" id="IPR027417">
    <property type="entry name" value="P-loop_NTPase"/>
</dbReference>
<dbReference type="SMART" id="SM00487">
    <property type="entry name" value="DEXDc"/>
    <property type="match status" value="2"/>
</dbReference>
<dbReference type="SUPFAM" id="SSF52540">
    <property type="entry name" value="P-loop containing nucleoside triphosphate hydrolases"/>
    <property type="match status" value="3"/>
</dbReference>
<dbReference type="InterPro" id="IPR014001">
    <property type="entry name" value="Helicase_ATP-bd"/>
</dbReference>
<dbReference type="InterPro" id="IPR001650">
    <property type="entry name" value="Helicase_C-like"/>
</dbReference>
<evidence type="ECO:0000256" key="5">
    <source>
        <dbReference type="ARBA" id="ARBA00022840"/>
    </source>
</evidence>
<evidence type="ECO:0000313" key="10">
    <source>
        <dbReference type="Proteomes" id="UP001306508"/>
    </source>
</evidence>
<dbReference type="Pfam" id="PF23445">
    <property type="entry name" value="WHD_SNRNP200"/>
    <property type="match status" value="2"/>
</dbReference>
<dbReference type="InterPro" id="IPR014756">
    <property type="entry name" value="Ig_E-set"/>
</dbReference>
<dbReference type="PANTHER" id="PTHR47961:SF4">
    <property type="entry name" value="ACTIVATING SIGNAL COINTEGRATOR 1 COMPLEX SUBUNIT 3"/>
    <property type="match status" value="1"/>
</dbReference>
<keyword evidence="4" id="KW-0347">Helicase</keyword>
<dbReference type="SMART" id="SM00490">
    <property type="entry name" value="HELICc"/>
    <property type="match status" value="1"/>
</dbReference>
<dbReference type="InterPro" id="IPR050474">
    <property type="entry name" value="Hel308_SKI2-like"/>
</dbReference>
<evidence type="ECO:0000256" key="4">
    <source>
        <dbReference type="ARBA" id="ARBA00022806"/>
    </source>
</evidence>
<evidence type="ECO:0000256" key="2">
    <source>
        <dbReference type="ARBA" id="ARBA00022741"/>
    </source>
</evidence>
<sequence>MSALNNDKNSREKRIKEIYRHDEMSNKVLQVDKRLQSFESDPLNDAELSKPTSMYGKVKLSDMGKNVNKQIDTEEIDNIKRQIQNKDISLSNHNDNQNKTATNIISDKTILEMDNVSTLKYYPSDSYNSEIYEKILKWTMELLGNDIPHDIILETSDILIYNLKDQSNKNGNKIDTNVQVQQNIENDLGVSIDTKRFTDLIKLTNMITDYDLNTKYNTISKQYDNTIIKTNSLSDEDVEENQNDIEDLNTLEQELLIDEAEGEGEEANLSNIVNNNNSTIIKENILDTKLLPNKEEVIIESTMEKNILPIITLINKDYIKRRIQLDFNQRESTLLNNIFNKIIKLLKSTQHDKKQFIEKIETILDHNKHPNLIKFFSKNYHKLSWGVILSEVKPSDLNNVFERMKLNNCQDLLEEYLSNKDVGNNLSMKRSLEEKDDENEINEQHQGQKKILLKKQILPPIVDLDAIKFNQNLNILNIDKVNLPEGSFKKVKDNYDEIHIPAPKKPSANFSLISISELPDWAQEAFPSKETVTLNQIQSKVYPRVFENDSNLLLCAPTGGGKTNVAILGILRALSHFHNNYTNKFNLSSFKVVYIAPLKALVQEQVREFQRRLSYLGIKVSELTGDSRLNKYEIAQSHILVSTPEKWDVVTRKMDDSSFVLDISLIIIDEIHLLHDIRGPVLENIVSRTLYSRYWLNIPRLIALSATLPNYTDVAKFLRVPDDFIFYFDSSYRPCPLTQQFCGIREQSALKRMAAMNDACYDKVFESLSNNNQVIIFVHSRKDTVRTATWLKNKFLQTDNINKMKPQEAGSKEILLSESKNVKDPTLGKLFEYGIGIHHAGLTREDRSLSEDLFADGLLRVLVSTATLAWGVNLPAHTVIIKGTDVYSPEKGTWEQLSPQDILQMLGRAGRPRYDTHGEGIIITKQSDLQYYLAILNQQLPIESQLMSRLDDSVNAEIVLGNIKSREDAMIWLTYTYLYIRMLVSPTLYKVDTFGNSDEPTLSSFRASIAHSVLTKLRDQQLIIYNEEDGSVEPTELGRIASYFYIKPESITIYNRELTDRSTIIDMFRIFSLSDEFKYISIRQEDKIELQELYNKCPIPIKDNITHPTTKVNILLQAYISQLKFDGFALNADMVFIQQNAGRLIRAMFELCLRMKWSQPSKVLLSLAKSITWKMWSTNTPLRQFRKCPTEVIKRAESAILPWTKYLEFTSPSELGQAIRVEGYAKLVYDLIQRFPTVKINSIIQPLTPSLLTFEIQILPHWIWDEGIHGTGEIFWIFLEDTDGREILYADTILIKDSDIDIEQSLSFHLQISPSQQKRLPPTVYISVISERWWHCISRSPIVLETIKLPKKFPLGRELDDVDKVIVDSLGYKELNDIFKGITFNDIEKDVFPVLFESNENILIGCPRGSGKTNMALLAILNHWRQNKGRAVYISTSQDHINNNYDQWNKKISHIAGGKTINKLGDNLTSNIKLLAQSHLILATPQQFDALSRNWRKRKNIQRIELFIFDNINEISHESFGYLYENMISRIIFMYSHISNDIRIVGLSSCLPNGIDLGDWIGVKKENVYNYIPNTRLNPVEIHLKSFSNINHLPYTPTMIRYAFDKMKNKAHSTPSIIYLNSRRDCVEIAKKIITLSKIFGWNMLKTEGEQIENYVNSLVDNALKTCLLNGIGILYTGINKKDRKLIQDLYNHGAFSILLITKNFSYDAPKADMIVVLGTECLDYKTNKYVNYQADEISEILGCVSSNHHIAGKLFILTNDYHKAYYRKFISEPAPVESYLYYFLHDSFINEINNMVITNKQDCLDWLTYSYFYRRIHANPSFYGVTDNSSYGISAYLSELVETTINDMIDLNLIQIKEANHDGNAEIISPLNGCLIASHYSVSFFTMNIFVKTLTIDSTLKDILLVLSYATEFEPIPVEKDDILRLSRIEKILPLQYPDSKRLNIVSYKVFILLQAYFSRISLSVEFKNDLRLILRKTESLINAMVDILSGEGFLNATIAMDLSQMIMQAVWDVDSPLKQIPFFTGNILEKCKELKVETVYDVMALEDKDREYIMTVSDEKLIKLADFINNYPNIEMDYTIEHSKFKTDEQIMVHITLRRDDEPETLIVTSEYYPYEKIERWWIVIGDSSKRELYALKKVTLSTEAQQYDIPFELSKVGKHDLTIWCVCDSYQDADKEASFFIEII</sequence>
<dbReference type="SUPFAM" id="SSF46785">
    <property type="entry name" value="Winged helix' DNA-binding domain"/>
    <property type="match status" value="1"/>
</dbReference>
<dbReference type="PIRSF" id="PIRSF039073">
    <property type="entry name" value="BRR2"/>
    <property type="match status" value="1"/>
</dbReference>
<dbReference type="InterPro" id="IPR057842">
    <property type="entry name" value="WH_MER3"/>
</dbReference>
<dbReference type="InterPro" id="IPR035892">
    <property type="entry name" value="C2_domain_sf"/>
</dbReference>
<comment type="caution">
    <text evidence="9">The sequence shown here is derived from an EMBL/GenBank/DDBJ whole genome shotgun (WGS) entry which is preliminary data.</text>
</comment>
<dbReference type="Pfam" id="PF00271">
    <property type="entry name" value="Helicase_C"/>
    <property type="match status" value="1"/>
</dbReference>
<accession>A0AAN7WE58</accession>
<name>A0AAN7WE58_9SACH</name>
<evidence type="ECO:0000256" key="6">
    <source>
        <dbReference type="ARBA" id="ARBA00034541"/>
    </source>
</evidence>
<dbReference type="FunFam" id="1.10.10.10:FF:000024">
    <property type="entry name" value="U5 small nuclear ribonucleoprotein helicase"/>
    <property type="match status" value="1"/>
</dbReference>
<dbReference type="InterPro" id="IPR036390">
    <property type="entry name" value="WH_DNA-bd_sf"/>
</dbReference>
<comment type="similarity">
    <text evidence="1">Belongs to the helicase family. SKI2 subfamily.</text>
</comment>
<dbReference type="GO" id="GO:0016787">
    <property type="term" value="F:hydrolase activity"/>
    <property type="evidence" value="ECO:0007669"/>
    <property type="project" value="UniProtKB-KW"/>
</dbReference>
<dbReference type="GO" id="GO:0005634">
    <property type="term" value="C:nucleus"/>
    <property type="evidence" value="ECO:0007669"/>
    <property type="project" value="TreeGrafter"/>
</dbReference>
<keyword evidence="3" id="KW-0378">Hydrolase</keyword>
<dbReference type="SUPFAM" id="SSF158702">
    <property type="entry name" value="Sec63 N-terminal domain-like"/>
    <property type="match status" value="2"/>
</dbReference>
<dbReference type="PANTHER" id="PTHR47961">
    <property type="entry name" value="DNA POLYMERASE THETA, PUTATIVE (AFU_ORTHOLOGUE AFUA_1G05260)-RELATED"/>
    <property type="match status" value="1"/>
</dbReference>